<evidence type="ECO:0000313" key="1">
    <source>
        <dbReference type="EMBL" id="KAK2860394.1"/>
    </source>
</evidence>
<gene>
    <name evidence="1" type="ORF">Q7C36_004560</name>
</gene>
<name>A0AA88NKF5_TACVA</name>
<evidence type="ECO:0000313" key="2">
    <source>
        <dbReference type="Proteomes" id="UP001187315"/>
    </source>
</evidence>
<dbReference type="AlphaFoldDB" id="A0AA88NKF5"/>
<protein>
    <submittedName>
        <fullName evidence="1">Uncharacterized protein</fullName>
    </submittedName>
</protein>
<organism evidence="1 2">
    <name type="scientific">Tachysurus vachellii</name>
    <name type="common">Darkbarbel catfish</name>
    <name type="synonym">Pelteobagrus vachellii</name>
    <dbReference type="NCBI Taxonomy" id="175792"/>
    <lineage>
        <taxon>Eukaryota</taxon>
        <taxon>Metazoa</taxon>
        <taxon>Chordata</taxon>
        <taxon>Craniata</taxon>
        <taxon>Vertebrata</taxon>
        <taxon>Euteleostomi</taxon>
        <taxon>Actinopterygii</taxon>
        <taxon>Neopterygii</taxon>
        <taxon>Teleostei</taxon>
        <taxon>Ostariophysi</taxon>
        <taxon>Siluriformes</taxon>
        <taxon>Bagridae</taxon>
        <taxon>Tachysurus</taxon>
    </lineage>
</organism>
<sequence>MPRTVPPDTRGETCGGAHCYSTVLQVCTLYDASQCSTVHSNLSCCAGAVAGMVDRHARVSRAGVGVGDVPGAIGVGMGVVRSVQGGSQGMSLRSDGFTVTSGGSGVLSGHGVHVELARPRGYMTTLTVGASRVPVVTQNVNRKQLNPGIAKNRKCEVMILQQLPDSSSLPVGFDVSSQSKRRSR</sequence>
<keyword evidence="2" id="KW-1185">Reference proteome</keyword>
<accession>A0AA88NKF5</accession>
<proteinExistence type="predicted"/>
<dbReference type="Proteomes" id="UP001187315">
    <property type="component" value="Unassembled WGS sequence"/>
</dbReference>
<comment type="caution">
    <text evidence="1">The sequence shown here is derived from an EMBL/GenBank/DDBJ whole genome shotgun (WGS) entry which is preliminary data.</text>
</comment>
<reference evidence="1" key="1">
    <citation type="submission" date="2023-08" db="EMBL/GenBank/DDBJ databases">
        <title>Pelteobagrus vachellii genome.</title>
        <authorList>
            <person name="Liu H."/>
        </authorList>
    </citation>
    <scope>NUCLEOTIDE SEQUENCE</scope>
    <source>
        <strain evidence="1">PRFRI_2022a</strain>
        <tissue evidence="1">Muscle</tissue>
    </source>
</reference>
<dbReference type="EMBL" id="JAVHJS010000004">
    <property type="protein sequence ID" value="KAK2860394.1"/>
    <property type="molecule type" value="Genomic_DNA"/>
</dbReference>